<dbReference type="PROSITE" id="PS00061">
    <property type="entry name" value="ADH_SHORT"/>
    <property type="match status" value="1"/>
</dbReference>
<comment type="similarity">
    <text evidence="1">Belongs to the short-chain dehydrogenases/reductases (SDR) family.</text>
</comment>
<gene>
    <name evidence="4" type="ORF">AWR26_13955</name>
    <name evidence="5" type="ORF">SAMN05216286_1464</name>
</gene>
<reference evidence="5 7" key="1">
    <citation type="submission" date="2016-10" db="EMBL/GenBank/DDBJ databases">
        <authorList>
            <person name="Varghese N."/>
            <person name="Submissions S."/>
        </authorList>
    </citation>
    <scope>NUCLEOTIDE SEQUENCE [LARGE SCALE GENOMIC DNA]</scope>
    <source>
        <strain evidence="5 7">CGMCC 1.7012</strain>
    </source>
</reference>
<dbReference type="EMBL" id="FOKO01000002">
    <property type="protein sequence ID" value="SFC06130.1"/>
    <property type="molecule type" value="Genomic_DNA"/>
</dbReference>
<dbReference type="EMBL" id="CP014007">
    <property type="protein sequence ID" value="ANI83206.1"/>
    <property type="molecule type" value="Genomic_DNA"/>
</dbReference>
<dbReference type="InterPro" id="IPR002347">
    <property type="entry name" value="SDR_fam"/>
</dbReference>
<dbReference type="InterPro" id="IPR057326">
    <property type="entry name" value="KR_dom"/>
</dbReference>
<keyword evidence="2" id="KW-0560">Oxidoreductase</keyword>
<dbReference type="Gene3D" id="3.40.50.720">
    <property type="entry name" value="NAD(P)-binding Rossmann-like Domain"/>
    <property type="match status" value="1"/>
</dbReference>
<accession>A0AA94H1U6</accession>
<dbReference type="InterPro" id="IPR020904">
    <property type="entry name" value="Sc_DH/Rdtase_CS"/>
</dbReference>
<dbReference type="NCBIfam" id="NF005495">
    <property type="entry name" value="PRK07109.1"/>
    <property type="match status" value="1"/>
</dbReference>
<dbReference type="PRINTS" id="PR00081">
    <property type="entry name" value="GDHRDH"/>
</dbReference>
<dbReference type="Proteomes" id="UP000078227">
    <property type="component" value="Chromosome"/>
</dbReference>
<evidence type="ECO:0000313" key="6">
    <source>
        <dbReference type="Proteomes" id="UP000078227"/>
    </source>
</evidence>
<dbReference type="AlphaFoldDB" id="A0AA94H1U6"/>
<sequence length="323" mass="34898">MPVVVITGGTAGVGRATAEYFALRGYDVGVIARSPAGLQATVTALQTHGARAIGMSADVADSHQLQSAAEHIAAALGTPDVWVNCAMCTVLAPFNDTSDEEFRRVTDVTYLGYVYGTRQALRMMAARDRGVIIQVGSALAYRSIPLQAAYCGAKAAIRGFTDALRCELIHQRSAIQLTMVQLPGMNTPQFEWARNKLGKKARPVAPVFQPEMAARAIYRASQRRVREVWLGSSSIQSIAGNMLFPALFDRLLAKKAWSGQTEEQPLSATADYLDAPVDGLHHARGRFSDEAKTHTLSASADLPGKVVITLLGLLALGRFMRRR</sequence>
<name>A0AA94H1U6_9ENTR</name>
<evidence type="ECO:0000313" key="7">
    <source>
        <dbReference type="Proteomes" id="UP000182314"/>
    </source>
</evidence>
<dbReference type="Proteomes" id="UP000182314">
    <property type="component" value="Unassembled WGS sequence"/>
</dbReference>
<dbReference type="PANTHER" id="PTHR44196">
    <property type="entry name" value="DEHYDROGENASE/REDUCTASE SDR FAMILY MEMBER 7B"/>
    <property type="match status" value="1"/>
</dbReference>
<evidence type="ECO:0000256" key="2">
    <source>
        <dbReference type="ARBA" id="ARBA00023002"/>
    </source>
</evidence>
<evidence type="ECO:0000256" key="1">
    <source>
        <dbReference type="ARBA" id="ARBA00006484"/>
    </source>
</evidence>
<feature type="domain" description="Ketoreductase" evidence="3">
    <location>
        <begin position="2"/>
        <end position="185"/>
    </location>
</feature>
<dbReference type="RefSeq" id="WP_064566789.1">
    <property type="nucleotide sequence ID" value="NZ_CP014007.2"/>
</dbReference>
<keyword evidence="6" id="KW-1185">Reference proteome</keyword>
<evidence type="ECO:0000313" key="5">
    <source>
        <dbReference type="EMBL" id="SFC06130.1"/>
    </source>
</evidence>
<dbReference type="GO" id="GO:0016491">
    <property type="term" value="F:oxidoreductase activity"/>
    <property type="evidence" value="ECO:0007669"/>
    <property type="project" value="UniProtKB-KW"/>
</dbReference>
<dbReference type="GO" id="GO:0016020">
    <property type="term" value="C:membrane"/>
    <property type="evidence" value="ECO:0007669"/>
    <property type="project" value="TreeGrafter"/>
</dbReference>
<dbReference type="KEGG" id="kor:AWR26_13955"/>
<evidence type="ECO:0000259" key="3">
    <source>
        <dbReference type="SMART" id="SM00822"/>
    </source>
</evidence>
<dbReference type="SMART" id="SM00822">
    <property type="entry name" value="PKS_KR"/>
    <property type="match status" value="1"/>
</dbReference>
<dbReference type="SUPFAM" id="SSF51735">
    <property type="entry name" value="NAD(P)-binding Rossmann-fold domains"/>
    <property type="match status" value="1"/>
</dbReference>
<dbReference type="Pfam" id="PF00106">
    <property type="entry name" value="adh_short"/>
    <property type="match status" value="1"/>
</dbReference>
<reference evidence="4 6" key="2">
    <citation type="submission" date="2021-03" db="EMBL/GenBank/DDBJ databases">
        <authorList>
            <person name="Li Y."/>
            <person name="Li S."/>
            <person name="Chen M."/>
            <person name="Peng G."/>
            <person name="Tan Z."/>
            <person name="An Q."/>
        </authorList>
    </citation>
    <scope>NUCLEOTIDE SEQUENCE [LARGE SCALE GENOMIC DNA]</scope>
    <source>
        <strain evidence="4 6">Ola 51</strain>
    </source>
</reference>
<protein>
    <submittedName>
        <fullName evidence="4">SDR family oxidoreductase</fullName>
    </submittedName>
    <submittedName>
        <fullName evidence="5">Short-chain dehydrogenase</fullName>
    </submittedName>
</protein>
<evidence type="ECO:0000313" key="4">
    <source>
        <dbReference type="EMBL" id="ANI83206.1"/>
    </source>
</evidence>
<dbReference type="InterPro" id="IPR036291">
    <property type="entry name" value="NAD(P)-bd_dom_sf"/>
</dbReference>
<organism evidence="5 7">
    <name type="scientific">Kosakonia oryzae</name>
    <dbReference type="NCBI Taxonomy" id="497725"/>
    <lineage>
        <taxon>Bacteria</taxon>
        <taxon>Pseudomonadati</taxon>
        <taxon>Pseudomonadota</taxon>
        <taxon>Gammaproteobacteria</taxon>
        <taxon>Enterobacterales</taxon>
        <taxon>Enterobacteriaceae</taxon>
        <taxon>Kosakonia</taxon>
    </lineage>
</organism>
<proteinExistence type="inferred from homology"/>
<dbReference type="PANTHER" id="PTHR44196:SF1">
    <property type="entry name" value="DEHYDROGENASE_REDUCTASE SDR FAMILY MEMBER 7B"/>
    <property type="match status" value="1"/>
</dbReference>